<comment type="caution">
    <text evidence="7">The sequence shown here is derived from an EMBL/GenBank/DDBJ whole genome shotgun (WGS) entry which is preliminary data.</text>
</comment>
<evidence type="ECO:0000256" key="5">
    <source>
        <dbReference type="PROSITE-ProRule" id="PRU00309"/>
    </source>
</evidence>
<proteinExistence type="predicted"/>
<dbReference type="SMART" id="SM00980">
    <property type="entry name" value="THAP"/>
    <property type="match status" value="1"/>
</dbReference>
<dbReference type="SMART" id="SM00692">
    <property type="entry name" value="DM3"/>
    <property type="match status" value="1"/>
</dbReference>
<dbReference type="SUPFAM" id="SSF57716">
    <property type="entry name" value="Glucocorticoid receptor-like (DNA-binding domain)"/>
    <property type="match status" value="1"/>
</dbReference>
<sequence length="193" mass="22394">MPPICSAPNCFNSSRDGFALVNFPKNQWQRTKWIQAMGRDGWTPKPSARICEVHFKPSDWTDFRKLLRRSAVPSVFCVCQPNDTSEEIFKELRRRRTRCIYSPKTVHEMNRVCCKSVAKQTAPLGCFSCPRTSAPSKSISSDRHAQLMKQEETLLKDQSELLNLYESLEIEARALDEILLWQQMEQEELMCVF</sequence>
<feature type="domain" description="THAP-type" evidence="6">
    <location>
        <begin position="1"/>
        <end position="76"/>
    </location>
</feature>
<organism evidence="7 8">
    <name type="scientific">Megalurothrips usitatus</name>
    <name type="common">bean blossom thrips</name>
    <dbReference type="NCBI Taxonomy" id="439358"/>
    <lineage>
        <taxon>Eukaryota</taxon>
        <taxon>Metazoa</taxon>
        <taxon>Ecdysozoa</taxon>
        <taxon>Arthropoda</taxon>
        <taxon>Hexapoda</taxon>
        <taxon>Insecta</taxon>
        <taxon>Pterygota</taxon>
        <taxon>Neoptera</taxon>
        <taxon>Paraneoptera</taxon>
        <taxon>Thysanoptera</taxon>
        <taxon>Terebrantia</taxon>
        <taxon>Thripoidea</taxon>
        <taxon>Thripidae</taxon>
        <taxon>Megalurothrips</taxon>
    </lineage>
</organism>
<evidence type="ECO:0000313" key="7">
    <source>
        <dbReference type="EMBL" id="KAJ1519222.1"/>
    </source>
</evidence>
<dbReference type="PANTHER" id="PTHR46927">
    <property type="entry name" value="AGAP005574-PA"/>
    <property type="match status" value="1"/>
</dbReference>
<dbReference type="PANTHER" id="PTHR46927:SF3">
    <property type="entry name" value="THAP-TYPE DOMAIN-CONTAINING PROTEIN"/>
    <property type="match status" value="1"/>
</dbReference>
<evidence type="ECO:0000256" key="1">
    <source>
        <dbReference type="ARBA" id="ARBA00022723"/>
    </source>
</evidence>
<name>A0AAV7X3T5_9NEOP</name>
<keyword evidence="8" id="KW-1185">Reference proteome</keyword>
<dbReference type="AlphaFoldDB" id="A0AAV7X3T5"/>
<dbReference type="InterPro" id="IPR052224">
    <property type="entry name" value="THAP_domain_protein"/>
</dbReference>
<evidence type="ECO:0000256" key="2">
    <source>
        <dbReference type="ARBA" id="ARBA00022771"/>
    </source>
</evidence>
<dbReference type="Pfam" id="PF05485">
    <property type="entry name" value="THAP"/>
    <property type="match status" value="1"/>
</dbReference>
<accession>A0AAV7X3T5</accession>
<gene>
    <name evidence="7" type="ORF">ONE63_011172</name>
</gene>
<evidence type="ECO:0000256" key="4">
    <source>
        <dbReference type="ARBA" id="ARBA00023125"/>
    </source>
</evidence>
<dbReference type="PROSITE" id="PS50950">
    <property type="entry name" value="ZF_THAP"/>
    <property type="match status" value="1"/>
</dbReference>
<dbReference type="Gene3D" id="6.20.210.20">
    <property type="entry name" value="THAP domain"/>
    <property type="match status" value="1"/>
</dbReference>
<dbReference type="InterPro" id="IPR006612">
    <property type="entry name" value="THAP_Znf"/>
</dbReference>
<protein>
    <recommendedName>
        <fullName evidence="6">THAP-type domain-containing protein</fullName>
    </recommendedName>
</protein>
<dbReference type="GO" id="GO:0003677">
    <property type="term" value="F:DNA binding"/>
    <property type="evidence" value="ECO:0007669"/>
    <property type="project" value="UniProtKB-UniRule"/>
</dbReference>
<keyword evidence="3" id="KW-0862">Zinc</keyword>
<dbReference type="InterPro" id="IPR038441">
    <property type="entry name" value="THAP_Znf_sf"/>
</dbReference>
<dbReference type="GO" id="GO:0008270">
    <property type="term" value="F:zinc ion binding"/>
    <property type="evidence" value="ECO:0007669"/>
    <property type="project" value="UniProtKB-KW"/>
</dbReference>
<dbReference type="EMBL" id="JAPTSV010000185">
    <property type="protein sequence ID" value="KAJ1519222.1"/>
    <property type="molecule type" value="Genomic_DNA"/>
</dbReference>
<evidence type="ECO:0000259" key="6">
    <source>
        <dbReference type="PROSITE" id="PS50950"/>
    </source>
</evidence>
<keyword evidence="4 5" id="KW-0238">DNA-binding</keyword>
<dbReference type="Proteomes" id="UP001075354">
    <property type="component" value="Unassembled WGS sequence"/>
</dbReference>
<reference evidence="7" key="1">
    <citation type="submission" date="2022-12" db="EMBL/GenBank/DDBJ databases">
        <title>Chromosome-level genome assembly of the bean flower thrips Megalurothrips usitatus.</title>
        <authorList>
            <person name="Ma L."/>
            <person name="Liu Q."/>
            <person name="Li H."/>
            <person name="Cai W."/>
        </authorList>
    </citation>
    <scope>NUCLEOTIDE SEQUENCE</scope>
    <source>
        <strain evidence="7">Cailab_2022a</strain>
    </source>
</reference>
<evidence type="ECO:0000313" key="8">
    <source>
        <dbReference type="Proteomes" id="UP001075354"/>
    </source>
</evidence>
<keyword evidence="2 5" id="KW-0863">Zinc-finger</keyword>
<keyword evidence="1" id="KW-0479">Metal-binding</keyword>
<evidence type="ECO:0000256" key="3">
    <source>
        <dbReference type="ARBA" id="ARBA00022833"/>
    </source>
</evidence>